<dbReference type="InterPro" id="IPR044032">
    <property type="entry name" value="TssC1_C"/>
</dbReference>
<protein>
    <recommendedName>
        <fullName evidence="5">Type VI secretion protein, EvpB/VC_A0108 family</fullName>
    </recommendedName>
</protein>
<dbReference type="PANTHER" id="PTHR35565:SF1">
    <property type="entry name" value="TYPE VI SECRETION SYSTEM CONTRACTILE SHEATH LARGE SUBUNIT"/>
    <property type="match status" value="1"/>
</dbReference>
<evidence type="ECO:0008006" key="5">
    <source>
        <dbReference type="Google" id="ProtNLM"/>
    </source>
</evidence>
<feature type="domain" description="TssC1 C-terminal" evidence="2">
    <location>
        <begin position="368"/>
        <end position="477"/>
    </location>
</feature>
<evidence type="ECO:0000259" key="1">
    <source>
        <dbReference type="Pfam" id="PF05943"/>
    </source>
</evidence>
<dbReference type="HOGENOM" id="CLU_018386_1_0_6"/>
<dbReference type="STRING" id="357804.Ping_0012"/>
<reference evidence="3 4" key="1">
    <citation type="submission" date="2007-01" db="EMBL/GenBank/DDBJ databases">
        <title>Complete sequence of Psychromonas ingrahamii 37.</title>
        <authorList>
            <consortium name="US DOE Joint Genome Institute"/>
            <person name="Copeland A."/>
            <person name="Lucas S."/>
            <person name="Lapidus A."/>
            <person name="Barry K."/>
            <person name="Detter J.C."/>
            <person name="Glavina del Rio T."/>
            <person name="Hammon N."/>
            <person name="Israni S."/>
            <person name="Dalin E."/>
            <person name="Tice H."/>
            <person name="Pitluck S."/>
            <person name="Thompson L.S."/>
            <person name="Brettin T."/>
            <person name="Bruce D."/>
            <person name="Han C."/>
            <person name="Tapia R."/>
            <person name="Schmutz J."/>
            <person name="Larimer F."/>
            <person name="Land M."/>
            <person name="Hauser L."/>
            <person name="Kyrpides N."/>
            <person name="Ivanova N."/>
            <person name="Staley J."/>
            <person name="Richardson P."/>
        </authorList>
    </citation>
    <scope>NUCLEOTIDE SEQUENCE [LARGE SCALE GENOMIC DNA]</scope>
    <source>
        <strain evidence="3 4">37</strain>
    </source>
</reference>
<dbReference type="OrthoDB" id="9764000at2"/>
<evidence type="ECO:0000313" key="3">
    <source>
        <dbReference type="EMBL" id="ABM01887.1"/>
    </source>
</evidence>
<name>A1SQX2_PSYIN</name>
<dbReference type="KEGG" id="pin:Ping_0012"/>
<dbReference type="Pfam" id="PF05943">
    <property type="entry name" value="VipB"/>
    <property type="match status" value="1"/>
</dbReference>
<dbReference type="PANTHER" id="PTHR35565">
    <property type="entry name" value="CYTOPLASMIC PROTEIN-RELATED"/>
    <property type="match status" value="1"/>
</dbReference>
<evidence type="ECO:0000259" key="2">
    <source>
        <dbReference type="Pfam" id="PF18945"/>
    </source>
</evidence>
<dbReference type="RefSeq" id="WP_011768446.1">
    <property type="nucleotide sequence ID" value="NC_008709.1"/>
</dbReference>
<dbReference type="EMBL" id="CP000510">
    <property type="protein sequence ID" value="ABM01887.1"/>
    <property type="molecule type" value="Genomic_DNA"/>
</dbReference>
<organism evidence="3 4">
    <name type="scientific">Psychromonas ingrahamii (strain DSM 17664 / CCUG 51855 / 37)</name>
    <dbReference type="NCBI Taxonomy" id="357804"/>
    <lineage>
        <taxon>Bacteria</taxon>
        <taxon>Pseudomonadati</taxon>
        <taxon>Pseudomonadota</taxon>
        <taxon>Gammaproteobacteria</taxon>
        <taxon>Alteromonadales</taxon>
        <taxon>Psychromonadaceae</taxon>
        <taxon>Psychromonas</taxon>
    </lineage>
</organism>
<dbReference type="Pfam" id="PF18945">
    <property type="entry name" value="VipB_2"/>
    <property type="match status" value="1"/>
</dbReference>
<sequence>MEAIKEESLVGSILGLSKLLSDPYSYDIASQGMQTLLTQVLEEDCDFDNLRVDKRYVESLIDELDEKLSKQMDEIIHNSVFQALESPWRSLKLLTDRTDFKENIKIEILSVSKNELLEDFEDAADIIETGLYRKVYTDEFGQYGGDPYGVIIGNYYISPSVPDMNLLSHMSSLSAMTHAPFITSASEEFFGLEDFAELPELKQLEAMFEGPQYLSWRNFRSSDDARNVGLTLPRFMLRRTYGENIPVSAFNYKESINNKSEYLWGNAAFAYATRLNNSFAKYRWCPNIIGPQSGGEVADLPIDIVDDSGTDKVFGPVELKVSDRKEFELSELGFIPFTLRKDSDSAVFFSSNSTQLPKKFTNDDEGKQAEINYRLGTQLPYLFIVNRLAHYIKVLQRENLGSWKSKTELETELNKWIRQYVADQDNPSAATRSQRPLRKAAISVSDIDTEVGWYSVGMEVTPHFKFMGASFTLSLTSILERA</sequence>
<dbReference type="InterPro" id="IPR010269">
    <property type="entry name" value="T6SS_TssC-like"/>
</dbReference>
<dbReference type="eggNOG" id="COG3517">
    <property type="taxonomic scope" value="Bacteria"/>
</dbReference>
<dbReference type="Proteomes" id="UP000000639">
    <property type="component" value="Chromosome"/>
</dbReference>
<dbReference type="InterPro" id="IPR044031">
    <property type="entry name" value="TssC1_N"/>
</dbReference>
<proteinExistence type="predicted"/>
<keyword evidence="4" id="KW-1185">Reference proteome</keyword>
<feature type="domain" description="TssC1 N-terminal" evidence="1">
    <location>
        <begin position="59"/>
        <end position="355"/>
    </location>
</feature>
<dbReference type="AlphaFoldDB" id="A1SQX2"/>
<accession>A1SQX2</accession>
<dbReference type="NCBIfam" id="TIGR03355">
    <property type="entry name" value="VI_chp_2"/>
    <property type="match status" value="1"/>
</dbReference>
<evidence type="ECO:0000313" key="4">
    <source>
        <dbReference type="Proteomes" id="UP000000639"/>
    </source>
</evidence>
<gene>
    <name evidence="3" type="ordered locus">Ping_0012</name>
</gene>